<dbReference type="AlphaFoldDB" id="B5EDU2"/>
<dbReference type="EMBL" id="CP001124">
    <property type="protein sequence ID" value="ACH40720.1"/>
    <property type="molecule type" value="Genomic_DNA"/>
</dbReference>
<dbReference type="RefSeq" id="WP_012532157.1">
    <property type="nucleotide sequence ID" value="NC_011146.1"/>
</dbReference>
<dbReference type="GO" id="GO:0016740">
    <property type="term" value="F:transferase activity"/>
    <property type="evidence" value="ECO:0007669"/>
    <property type="project" value="UniProtKB-KW"/>
</dbReference>
<name>B5EDU2_CITBB</name>
<dbReference type="Proteomes" id="UP000008825">
    <property type="component" value="Chromosome"/>
</dbReference>
<protein>
    <submittedName>
        <fullName evidence="1">Glycosyltransferase, putative</fullName>
    </submittedName>
</protein>
<keyword evidence="2" id="KW-1185">Reference proteome</keyword>
<dbReference type="SUPFAM" id="SSF53756">
    <property type="entry name" value="UDP-Glycosyltransferase/glycogen phosphorylase"/>
    <property type="match status" value="1"/>
</dbReference>
<dbReference type="HOGENOM" id="CLU_873920_0_0_7"/>
<reference evidence="1 2" key="1">
    <citation type="submission" date="2008-07" db="EMBL/GenBank/DDBJ databases">
        <title>Complete sequence of Geobacter bemidjiensis BEM.</title>
        <authorList>
            <consortium name="US DOE Joint Genome Institute"/>
            <person name="Lucas S."/>
            <person name="Copeland A."/>
            <person name="Lapidus A."/>
            <person name="Glavina del Rio T."/>
            <person name="Dalin E."/>
            <person name="Tice H."/>
            <person name="Bruce D."/>
            <person name="Goodwin L."/>
            <person name="Pitluck S."/>
            <person name="Kiss H."/>
            <person name="Brettin T."/>
            <person name="Detter J.C."/>
            <person name="Han C."/>
            <person name="Kuske C.R."/>
            <person name="Schmutz J."/>
            <person name="Larimer F."/>
            <person name="Land M."/>
            <person name="Hauser L."/>
            <person name="Kyrpides N."/>
            <person name="Lykidis A."/>
            <person name="Lovley D."/>
            <person name="Richardson P."/>
        </authorList>
    </citation>
    <scope>NUCLEOTIDE SEQUENCE [LARGE SCALE GENOMIC DNA]</scope>
    <source>
        <strain evidence="2">ATCC BAA-1014 / DSM 16622 / JCM 12645 / Bem</strain>
    </source>
</reference>
<evidence type="ECO:0000313" key="2">
    <source>
        <dbReference type="Proteomes" id="UP000008825"/>
    </source>
</evidence>
<accession>B5EDU2</accession>
<dbReference type="Gene3D" id="3.40.50.2000">
    <property type="entry name" value="Glycogen Phosphorylase B"/>
    <property type="match status" value="1"/>
</dbReference>
<dbReference type="eggNOG" id="COG3980">
    <property type="taxonomic scope" value="Bacteria"/>
</dbReference>
<proteinExistence type="predicted"/>
<organism evidence="1 2">
    <name type="scientific">Citrifermentans bemidjiense (strain ATCC BAA-1014 / DSM 16622 / JCM 12645 / Bem)</name>
    <name type="common">Geobacter bemidjiensis</name>
    <dbReference type="NCBI Taxonomy" id="404380"/>
    <lineage>
        <taxon>Bacteria</taxon>
        <taxon>Pseudomonadati</taxon>
        <taxon>Thermodesulfobacteriota</taxon>
        <taxon>Desulfuromonadia</taxon>
        <taxon>Geobacterales</taxon>
        <taxon>Geobacteraceae</taxon>
        <taxon>Citrifermentans</taxon>
    </lineage>
</organism>
<dbReference type="OrthoDB" id="9788924at2"/>
<gene>
    <name evidence="1" type="ordered locus">Gbem_3728</name>
</gene>
<reference evidence="1 2" key="2">
    <citation type="journal article" date="2010" name="BMC Genomics">
        <title>The genome of Geobacter bemidjiensis, exemplar for the subsurface clade of Geobacter species that predominate in Fe(III)-reducing subsurface environments.</title>
        <authorList>
            <person name="Aklujkar M."/>
            <person name="Young N.D."/>
            <person name="Holmes D."/>
            <person name="Chavan M."/>
            <person name="Risso C."/>
            <person name="Kiss H.E."/>
            <person name="Han C.S."/>
            <person name="Land M.L."/>
            <person name="Lovley D.R."/>
        </authorList>
    </citation>
    <scope>NUCLEOTIDE SEQUENCE [LARGE SCALE GENOMIC DNA]</scope>
    <source>
        <strain evidence="2">ATCC BAA-1014 / DSM 16622 / JCM 12645 / Bem</strain>
    </source>
</reference>
<keyword evidence="1" id="KW-0808">Transferase</keyword>
<dbReference type="STRING" id="404380.Gbem_3728"/>
<dbReference type="KEGG" id="gbm:Gbem_3728"/>
<evidence type="ECO:0000313" key="1">
    <source>
        <dbReference type="EMBL" id="ACH40720.1"/>
    </source>
</evidence>
<sequence>MIAICIEASHARGLGHLFKAVHFAALLRDRNEPFVVLVNDDPKAASVLDDHGIPWRSVPLADSSSDWESQLIGELGIEVWLNDRLDTDLKHAERVKRHGVMLVTVDDRGTGAHLADLHFAPLLICEPAALGGKRVLTGHRYLILNPEIARYKRMRERIGSIVVSLGGSDTYGATLKAVAILKRLGKGATVIAGPSFRHREELERLIDDRFTLKDAVPSLVEEFHRHDLAVTGGGVTPFEANACGLPCIVVANEEHEIPIARYLERLGSSLFAGHHGGIDEKVFARELDLAAMSRAGMAQIDGQGAEEMYREITRHG</sequence>
<dbReference type="Gene3D" id="3.40.50.11190">
    <property type="match status" value="1"/>
</dbReference>